<feature type="transmembrane region" description="Helical" evidence="10">
    <location>
        <begin position="340"/>
        <end position="364"/>
    </location>
</feature>
<dbReference type="AlphaFoldDB" id="A0A183UD69"/>
<evidence type="ECO:0000313" key="13">
    <source>
        <dbReference type="Proteomes" id="UP000050794"/>
    </source>
</evidence>
<evidence type="ECO:0000256" key="5">
    <source>
        <dbReference type="ARBA" id="ARBA00023053"/>
    </source>
</evidence>
<feature type="domain" description="Cation/H+ exchanger transmembrane" evidence="11">
    <location>
        <begin position="34"/>
        <end position="430"/>
    </location>
</feature>
<dbReference type="Pfam" id="PF00999">
    <property type="entry name" value="Na_H_Exchanger"/>
    <property type="match status" value="1"/>
</dbReference>
<dbReference type="Proteomes" id="UP000050794">
    <property type="component" value="Unassembled WGS sequence"/>
</dbReference>
<reference evidence="12 13" key="2">
    <citation type="submission" date="2018-11" db="EMBL/GenBank/DDBJ databases">
        <authorList>
            <consortium name="Pathogen Informatics"/>
        </authorList>
    </citation>
    <scope>NUCLEOTIDE SEQUENCE [LARGE SCALE GENOMIC DNA]</scope>
</reference>
<dbReference type="GO" id="GO:0015386">
    <property type="term" value="F:potassium:proton antiporter activity"/>
    <property type="evidence" value="ECO:0007669"/>
    <property type="project" value="TreeGrafter"/>
</dbReference>
<evidence type="ECO:0000256" key="9">
    <source>
        <dbReference type="RuleBase" id="RU003722"/>
    </source>
</evidence>
<dbReference type="GO" id="GO:0015385">
    <property type="term" value="F:sodium:proton antiporter activity"/>
    <property type="evidence" value="ECO:0007669"/>
    <property type="project" value="InterPro"/>
</dbReference>
<feature type="transmembrane region" description="Helical" evidence="10">
    <location>
        <begin position="179"/>
        <end position="202"/>
    </location>
</feature>
<dbReference type="WBParaSite" id="TCNE_0000643901-mRNA-1">
    <property type="protein sequence ID" value="TCNE_0000643901-mRNA-1"/>
    <property type="gene ID" value="TCNE_0000643901"/>
</dbReference>
<dbReference type="NCBIfam" id="TIGR00840">
    <property type="entry name" value="b_cpa1"/>
    <property type="match status" value="1"/>
</dbReference>
<dbReference type="EMBL" id="UYWY01019494">
    <property type="protein sequence ID" value="VDM37760.1"/>
    <property type="molecule type" value="Genomic_DNA"/>
</dbReference>
<keyword evidence="3 9" id="KW-0812">Transmembrane</keyword>
<keyword evidence="8 9" id="KW-0739">Sodium transport</keyword>
<dbReference type="InterPro" id="IPR018422">
    <property type="entry name" value="Cation/H_exchanger_CPA1"/>
</dbReference>
<comment type="similarity">
    <text evidence="9">Belongs to the monovalent cation:proton antiporter 1 (CPA1) transporter (TC 2.A.36) family.</text>
</comment>
<evidence type="ECO:0000256" key="3">
    <source>
        <dbReference type="ARBA" id="ARBA00022692"/>
    </source>
</evidence>
<dbReference type="InterPro" id="IPR004709">
    <property type="entry name" value="NaH_exchanger"/>
</dbReference>
<keyword evidence="2 9" id="KW-0813">Transport</keyword>
<protein>
    <recommendedName>
        <fullName evidence="9">Sodium/hydrogen exchanger</fullName>
    </recommendedName>
</protein>
<reference evidence="14" key="1">
    <citation type="submission" date="2016-06" db="UniProtKB">
        <authorList>
            <consortium name="WormBaseParasite"/>
        </authorList>
    </citation>
    <scope>IDENTIFICATION</scope>
</reference>
<comment type="subcellular location">
    <subcellularLocation>
        <location evidence="1">Membrane</location>
        <topology evidence="1">Multi-pass membrane protein</topology>
    </subcellularLocation>
</comment>
<feature type="transmembrane region" description="Helical" evidence="10">
    <location>
        <begin position="149"/>
        <end position="172"/>
    </location>
</feature>
<dbReference type="GO" id="GO:0005886">
    <property type="term" value="C:plasma membrane"/>
    <property type="evidence" value="ECO:0007669"/>
    <property type="project" value="TreeGrafter"/>
</dbReference>
<evidence type="ECO:0000313" key="14">
    <source>
        <dbReference type="WBParaSite" id="TCNE_0000643901-mRNA-1"/>
    </source>
</evidence>
<keyword evidence="13" id="KW-1185">Reference proteome</keyword>
<feature type="transmembrane region" description="Helical" evidence="10">
    <location>
        <begin position="57"/>
        <end position="74"/>
    </location>
</feature>
<feature type="transmembrane region" description="Helical" evidence="10">
    <location>
        <begin position="306"/>
        <end position="328"/>
    </location>
</feature>
<keyword evidence="4 10" id="KW-1133">Transmembrane helix</keyword>
<evidence type="ECO:0000256" key="8">
    <source>
        <dbReference type="ARBA" id="ARBA00023201"/>
    </source>
</evidence>
<evidence type="ECO:0000313" key="12">
    <source>
        <dbReference type="EMBL" id="VDM37760.1"/>
    </source>
</evidence>
<feature type="transmembrane region" description="Helical" evidence="10">
    <location>
        <begin position="406"/>
        <end position="429"/>
    </location>
</feature>
<evidence type="ECO:0000256" key="6">
    <source>
        <dbReference type="ARBA" id="ARBA00023065"/>
    </source>
</evidence>
<dbReference type="GO" id="GO:0051453">
    <property type="term" value="P:regulation of intracellular pH"/>
    <property type="evidence" value="ECO:0007669"/>
    <property type="project" value="TreeGrafter"/>
</dbReference>
<accession>A0A183UD69</accession>
<dbReference type="PANTHER" id="PTHR10110:SF98">
    <property type="entry name" value="SODIUM_HYDROGEN EXCHANGER"/>
    <property type="match status" value="1"/>
</dbReference>
<sequence>MKFSPNFLRSNKFQIVSYNWEEVGKPYTIALWLLLASIAKIVFHISKKISDVFPDSSLLIIVGLVLGIGLKLYHVDDSLFSLSSTAFFLYLLPPIIFDAGYFMPNRALFENFGSVISFAVIGTIWNTFAIGTSLYALGEFGIFSVQFSIFEIFLFSALISAVDPVAVIAVFEEIHVNELLFITVFGEALFNDGITVVLYQMFKKFTLIGADKLIPIDYVAGGVSFFVIGLGGAAIGLVYAVIVSFITKYTEKVKVLNPIFIFVIPYLAYLTAEMFGLSSIMAIVACGMAMKQYVKGNISHTAITSVKYFTKMLAQACETVIFMFLGLSTISSHHHWDLPFIALTLVFCMVYRSIGVIVQCAILNRFRKRRFSTVDQFIMAYGGLRGAIAFGLVVSMPEQIQAKSMFTTACIAVIYFTVFLQGMTIRPLVNYLKIEREDQEGPTMIQSVYMRYFDYTMAGVEDIAGQKGHNSVRDTFERLNATILRPLLMRDEKRRRFDASKIVRAYTKITLKEAMEVAKGGKRFTNSTETTRRTRSAIDRTTRTAYDNMSYQSDDTATTSIGRREAALKNELNKYMSSEENTEALYLMFSQLLDRKLREINANARVDDEGSDIEDDYMQEIIGPGVTASSTNIAEQGRQAARIESRSLANVHSIDLEMGRRRPVSRSHSVGQVTKTIV</sequence>
<name>A0A183UD69_TOXCA</name>
<dbReference type="InterPro" id="IPR006153">
    <property type="entry name" value="Cation/H_exchanger_TM"/>
</dbReference>
<evidence type="ECO:0000256" key="1">
    <source>
        <dbReference type="ARBA" id="ARBA00004141"/>
    </source>
</evidence>
<evidence type="ECO:0000256" key="7">
    <source>
        <dbReference type="ARBA" id="ARBA00023136"/>
    </source>
</evidence>
<dbReference type="Gene3D" id="6.10.140.1330">
    <property type="match status" value="1"/>
</dbReference>
<dbReference type="PANTHER" id="PTHR10110">
    <property type="entry name" value="SODIUM/HYDROGEN EXCHANGER"/>
    <property type="match status" value="1"/>
</dbReference>
<feature type="transmembrane region" description="Helical" evidence="10">
    <location>
        <begin position="80"/>
        <end position="103"/>
    </location>
</feature>
<keyword evidence="6 9" id="KW-0406">Ion transport</keyword>
<evidence type="ECO:0000256" key="2">
    <source>
        <dbReference type="ARBA" id="ARBA00022448"/>
    </source>
</evidence>
<feature type="transmembrane region" description="Helical" evidence="10">
    <location>
        <begin position="115"/>
        <end position="137"/>
    </location>
</feature>
<feature type="transmembrane region" description="Helical" evidence="10">
    <location>
        <begin position="253"/>
        <end position="269"/>
    </location>
</feature>
<keyword evidence="5" id="KW-0915">Sodium</keyword>
<organism evidence="13 14">
    <name type="scientific">Toxocara canis</name>
    <name type="common">Canine roundworm</name>
    <dbReference type="NCBI Taxonomy" id="6265"/>
    <lineage>
        <taxon>Eukaryota</taxon>
        <taxon>Metazoa</taxon>
        <taxon>Ecdysozoa</taxon>
        <taxon>Nematoda</taxon>
        <taxon>Chromadorea</taxon>
        <taxon>Rhabditida</taxon>
        <taxon>Spirurina</taxon>
        <taxon>Ascaridomorpha</taxon>
        <taxon>Ascaridoidea</taxon>
        <taxon>Toxocaridae</taxon>
        <taxon>Toxocara</taxon>
    </lineage>
</organism>
<gene>
    <name evidence="12" type="ORF">TCNE_LOCUS6439</name>
</gene>
<keyword evidence="9" id="KW-0050">Antiport</keyword>
<evidence type="ECO:0000256" key="10">
    <source>
        <dbReference type="SAM" id="Phobius"/>
    </source>
</evidence>
<dbReference type="GO" id="GO:0098719">
    <property type="term" value="P:sodium ion import across plasma membrane"/>
    <property type="evidence" value="ECO:0007669"/>
    <property type="project" value="TreeGrafter"/>
</dbReference>
<dbReference type="PRINTS" id="PR01084">
    <property type="entry name" value="NAHEXCHNGR"/>
</dbReference>
<evidence type="ECO:0000256" key="4">
    <source>
        <dbReference type="ARBA" id="ARBA00022989"/>
    </source>
</evidence>
<proteinExistence type="inferred from homology"/>
<evidence type="ECO:0000259" key="11">
    <source>
        <dbReference type="Pfam" id="PF00999"/>
    </source>
</evidence>
<feature type="transmembrane region" description="Helical" evidence="10">
    <location>
        <begin position="27"/>
        <end position="45"/>
    </location>
</feature>
<feature type="transmembrane region" description="Helical" evidence="10">
    <location>
        <begin position="222"/>
        <end position="246"/>
    </location>
</feature>
<keyword evidence="7 10" id="KW-0472">Membrane</keyword>